<dbReference type="AlphaFoldDB" id="A0AAU2A2Z0"/>
<evidence type="ECO:0000256" key="1">
    <source>
        <dbReference type="SAM" id="MobiDB-lite"/>
    </source>
</evidence>
<dbReference type="EMBL" id="CP108222">
    <property type="protein sequence ID" value="WTT18008.1"/>
    <property type="molecule type" value="Genomic_DNA"/>
</dbReference>
<name>A0AAU2A2Z0_9ACTN</name>
<organism evidence="2">
    <name type="scientific">Streptomyces sp. NBC_00093</name>
    <dbReference type="NCBI Taxonomy" id="2975649"/>
    <lineage>
        <taxon>Bacteria</taxon>
        <taxon>Bacillati</taxon>
        <taxon>Actinomycetota</taxon>
        <taxon>Actinomycetes</taxon>
        <taxon>Kitasatosporales</taxon>
        <taxon>Streptomycetaceae</taxon>
        <taxon>Streptomyces</taxon>
    </lineage>
</organism>
<accession>A0AAU2A2Z0</accession>
<evidence type="ECO:0000313" key="2">
    <source>
        <dbReference type="EMBL" id="WTT18008.1"/>
    </source>
</evidence>
<gene>
    <name evidence="2" type="ORF">OHA22_21905</name>
</gene>
<protein>
    <submittedName>
        <fullName evidence="2">Uncharacterized protein</fullName>
    </submittedName>
</protein>
<feature type="compositionally biased region" description="Polar residues" evidence="1">
    <location>
        <begin position="19"/>
        <end position="36"/>
    </location>
</feature>
<sequence length="122" mass="12571">MGRATGTELAPPLLRGRQRTTSAAPTTRSVTGATERTTYGPFQVRLTFAGSRITGAAAVQLPDGTARSGDISSDAVPRLNQETLAAQSADTDRAGLWSDLAEPSGRATSPVTLGTTVFPLGL</sequence>
<feature type="region of interest" description="Disordered" evidence="1">
    <location>
        <begin position="1"/>
        <end position="36"/>
    </location>
</feature>
<proteinExistence type="predicted"/>
<reference evidence="2" key="1">
    <citation type="submission" date="2022-10" db="EMBL/GenBank/DDBJ databases">
        <title>The complete genomes of actinobacterial strains from the NBC collection.</title>
        <authorList>
            <person name="Joergensen T.S."/>
            <person name="Alvarez Arevalo M."/>
            <person name="Sterndorff E.B."/>
            <person name="Faurdal D."/>
            <person name="Vuksanovic O."/>
            <person name="Mourched A.-S."/>
            <person name="Charusanti P."/>
            <person name="Shaw S."/>
            <person name="Blin K."/>
            <person name="Weber T."/>
        </authorList>
    </citation>
    <scope>NUCLEOTIDE SEQUENCE</scope>
    <source>
        <strain evidence="2">NBC_00093</strain>
    </source>
</reference>